<organism evidence="11 12">
    <name type="scientific">Eiseniibacteriota bacterium</name>
    <dbReference type="NCBI Taxonomy" id="2212470"/>
    <lineage>
        <taxon>Bacteria</taxon>
        <taxon>Candidatus Eiseniibacteriota</taxon>
    </lineage>
</organism>
<evidence type="ECO:0000256" key="9">
    <source>
        <dbReference type="NCBIfam" id="TIGR01400"/>
    </source>
</evidence>
<dbReference type="EMBL" id="VGIY01000079">
    <property type="protein sequence ID" value="MBM3317126.1"/>
    <property type="molecule type" value="Genomic_DNA"/>
</dbReference>
<feature type="transmembrane region" description="Helical" evidence="10">
    <location>
        <begin position="211"/>
        <end position="234"/>
    </location>
</feature>
<feature type="transmembrane region" description="Helical" evidence="10">
    <location>
        <begin position="12"/>
        <end position="29"/>
    </location>
</feature>
<keyword evidence="7 10" id="KW-0472">Membrane</keyword>
<evidence type="ECO:0000256" key="4">
    <source>
        <dbReference type="ARBA" id="ARBA00022475"/>
    </source>
</evidence>
<dbReference type="PRINTS" id="PR00953">
    <property type="entry name" value="TYPE3IMRPROT"/>
</dbReference>
<protein>
    <recommendedName>
        <fullName evidence="3 9">Flagellar biosynthetic protein FliR</fullName>
    </recommendedName>
</protein>
<comment type="similarity">
    <text evidence="2 10">Belongs to the FliR/MopE/SpaR family.</text>
</comment>
<keyword evidence="4 10" id="KW-1003">Cell membrane</keyword>
<dbReference type="AlphaFoldDB" id="A0A937XAZ7"/>
<keyword evidence="5 10" id="KW-0812">Transmembrane</keyword>
<comment type="caution">
    <text evidence="11">The sequence shown here is derived from an EMBL/GenBank/DDBJ whole genome shotgun (WGS) entry which is preliminary data.</text>
</comment>
<evidence type="ECO:0000256" key="7">
    <source>
        <dbReference type="ARBA" id="ARBA00023136"/>
    </source>
</evidence>
<keyword evidence="11" id="KW-0969">Cilium</keyword>
<evidence type="ECO:0000256" key="6">
    <source>
        <dbReference type="ARBA" id="ARBA00022989"/>
    </source>
</evidence>
<feature type="transmembrane region" description="Helical" evidence="10">
    <location>
        <begin position="68"/>
        <end position="88"/>
    </location>
</feature>
<sequence>MWPITLEGAEGFGLLLVRCLGFFVAGPLFAQRNIPAPVKILLGAVTALALFPIARAPAAPAITGLAPFLFAVAGEAFLGILLGFAAALPFAGIRMAGELVGVQMGFGIASVFDPRQEQQISVTAQFYDLLAVLLFLLLDGHHLLLRALGTSVQALPPGQAAFGGRAVQQIVALGGSLFIIALSVGGPLIAVLFLADAAMGFVARTVPQMNIFIVGIPVKIGLGLLAIALTLPFFGRTMDRLIAGLGRDLMAILAGI</sequence>
<keyword evidence="11" id="KW-0966">Cell projection</keyword>
<dbReference type="NCBIfam" id="TIGR01400">
    <property type="entry name" value="fliR"/>
    <property type="match status" value="1"/>
</dbReference>
<comment type="function">
    <text evidence="1 10">Role in flagellar biosynthesis.</text>
</comment>
<accession>A0A937XAZ7</accession>
<keyword evidence="8 10" id="KW-0975">Bacterial flagellum</keyword>
<dbReference type="GO" id="GO:0009425">
    <property type="term" value="C:bacterial-type flagellum basal body"/>
    <property type="evidence" value="ECO:0007669"/>
    <property type="project" value="UniProtKB-SubCell"/>
</dbReference>
<keyword evidence="6 10" id="KW-1133">Transmembrane helix</keyword>
<dbReference type="GO" id="GO:0044780">
    <property type="term" value="P:bacterial-type flagellum assembly"/>
    <property type="evidence" value="ECO:0007669"/>
    <property type="project" value="UniProtKB-UniRule"/>
</dbReference>
<evidence type="ECO:0000256" key="10">
    <source>
        <dbReference type="RuleBase" id="RU362071"/>
    </source>
</evidence>
<gene>
    <name evidence="11" type="primary">fliR</name>
    <name evidence="11" type="ORF">FJY75_04655</name>
</gene>
<evidence type="ECO:0000256" key="3">
    <source>
        <dbReference type="ARBA" id="ARBA00021717"/>
    </source>
</evidence>
<dbReference type="GO" id="GO:0005886">
    <property type="term" value="C:plasma membrane"/>
    <property type="evidence" value="ECO:0007669"/>
    <property type="project" value="UniProtKB-SubCell"/>
</dbReference>
<dbReference type="Proteomes" id="UP000748308">
    <property type="component" value="Unassembled WGS sequence"/>
</dbReference>
<proteinExistence type="inferred from homology"/>
<name>A0A937XAZ7_UNCEI</name>
<evidence type="ECO:0000313" key="12">
    <source>
        <dbReference type="Proteomes" id="UP000748308"/>
    </source>
</evidence>
<feature type="transmembrane region" description="Helical" evidence="10">
    <location>
        <begin position="170"/>
        <end position="195"/>
    </location>
</feature>
<dbReference type="PANTHER" id="PTHR30065:SF1">
    <property type="entry name" value="SURFACE PRESENTATION OF ANTIGENS PROTEIN SPAR"/>
    <property type="match status" value="1"/>
</dbReference>
<evidence type="ECO:0000256" key="1">
    <source>
        <dbReference type="ARBA" id="ARBA00002578"/>
    </source>
</evidence>
<reference evidence="11" key="1">
    <citation type="submission" date="2019-03" db="EMBL/GenBank/DDBJ databases">
        <title>Lake Tanganyika Metagenome-Assembled Genomes (MAGs).</title>
        <authorList>
            <person name="Tran P."/>
        </authorList>
    </citation>
    <scope>NUCLEOTIDE SEQUENCE</scope>
    <source>
        <strain evidence="11">M_DeepCast_400m_m2_100</strain>
    </source>
</reference>
<dbReference type="PANTHER" id="PTHR30065">
    <property type="entry name" value="FLAGELLAR BIOSYNTHETIC PROTEIN FLIR"/>
    <property type="match status" value="1"/>
</dbReference>
<dbReference type="InterPro" id="IPR006303">
    <property type="entry name" value="FliR"/>
</dbReference>
<dbReference type="InterPro" id="IPR002010">
    <property type="entry name" value="T3SS_IM_R"/>
</dbReference>
<dbReference type="GO" id="GO:0006605">
    <property type="term" value="P:protein targeting"/>
    <property type="evidence" value="ECO:0007669"/>
    <property type="project" value="UniProtKB-UniRule"/>
</dbReference>
<evidence type="ECO:0000256" key="5">
    <source>
        <dbReference type="ARBA" id="ARBA00022692"/>
    </source>
</evidence>
<evidence type="ECO:0000256" key="8">
    <source>
        <dbReference type="ARBA" id="ARBA00023143"/>
    </source>
</evidence>
<dbReference type="Pfam" id="PF01311">
    <property type="entry name" value="Bac_export_1"/>
    <property type="match status" value="1"/>
</dbReference>
<evidence type="ECO:0000256" key="2">
    <source>
        <dbReference type="ARBA" id="ARBA00009772"/>
    </source>
</evidence>
<feature type="transmembrane region" description="Helical" evidence="10">
    <location>
        <begin position="41"/>
        <end position="62"/>
    </location>
</feature>
<keyword evidence="11" id="KW-0282">Flagellum</keyword>
<comment type="subcellular location">
    <subcellularLocation>
        <location evidence="10">Cell membrane</location>
        <topology evidence="10">Multi-pass membrane protein</topology>
    </subcellularLocation>
    <subcellularLocation>
        <location evidence="10">Bacterial flagellum basal body</location>
    </subcellularLocation>
</comment>
<evidence type="ECO:0000313" key="11">
    <source>
        <dbReference type="EMBL" id="MBM3317126.1"/>
    </source>
</evidence>